<proteinExistence type="inferred from homology"/>
<keyword evidence="2 5" id="KW-0808">Transferase</keyword>
<evidence type="ECO:0000313" key="7">
    <source>
        <dbReference type="EMBL" id="KAF8822806.1"/>
    </source>
</evidence>
<dbReference type="PRINTS" id="PR02008">
    <property type="entry name" value="RCMTFAMILY"/>
</dbReference>
<dbReference type="PANTHER" id="PTHR22807:SF54">
    <property type="entry name" value="CHROMOSOME UNDETERMINED SCAFFOLD_82, WHOLE GENOME SHOTGUN SEQUENCE"/>
    <property type="match status" value="1"/>
</dbReference>
<evidence type="ECO:0000313" key="8">
    <source>
        <dbReference type="Proteomes" id="UP000823046"/>
    </source>
</evidence>
<dbReference type="InterPro" id="IPR029063">
    <property type="entry name" value="SAM-dependent_MTases_sf"/>
</dbReference>
<keyword evidence="8" id="KW-1185">Reference proteome</keyword>
<dbReference type="GO" id="GO:0008168">
    <property type="term" value="F:methyltransferase activity"/>
    <property type="evidence" value="ECO:0007669"/>
    <property type="project" value="UniProtKB-KW"/>
</dbReference>
<dbReference type="InterPro" id="IPR054728">
    <property type="entry name" value="RsmB-like_ferredoxin"/>
</dbReference>
<comment type="caution">
    <text evidence="5">Lacks conserved residue(s) required for the propagation of feature annotation.</text>
</comment>
<accession>A0ABQ7JFR0</accession>
<evidence type="ECO:0000256" key="2">
    <source>
        <dbReference type="ARBA" id="ARBA00022679"/>
    </source>
</evidence>
<keyword evidence="1 5" id="KW-0489">Methyltransferase</keyword>
<gene>
    <name evidence="7" type="ORF">IE077_002530</name>
</gene>
<reference evidence="7 8" key="1">
    <citation type="journal article" date="2020" name="bioRxiv">
        <title>Metabolic contributions of an alphaproteobacterial endosymbiont in the apicomplexan Cardiosporidium cionae.</title>
        <authorList>
            <person name="Hunter E.S."/>
            <person name="Paight C.J."/>
            <person name="Lane C.E."/>
        </authorList>
    </citation>
    <scope>NUCLEOTIDE SEQUENCE [LARGE SCALE GENOMIC DNA]</scope>
    <source>
        <strain evidence="7">ESH_2018</strain>
    </source>
</reference>
<dbReference type="EMBL" id="JADAQX010000022">
    <property type="protein sequence ID" value="KAF8822806.1"/>
    <property type="molecule type" value="Genomic_DNA"/>
</dbReference>
<feature type="binding site" evidence="5">
    <location>
        <position position="236"/>
    </location>
    <ligand>
        <name>S-adenosyl-L-methionine</name>
        <dbReference type="ChEBI" id="CHEBI:59789"/>
    </ligand>
</feature>
<keyword evidence="3 5" id="KW-0949">S-adenosyl-L-methionine</keyword>
<evidence type="ECO:0000259" key="6">
    <source>
        <dbReference type="PROSITE" id="PS51686"/>
    </source>
</evidence>
<dbReference type="SUPFAM" id="SSF53335">
    <property type="entry name" value="S-adenosyl-L-methionine-dependent methyltransferases"/>
    <property type="match status" value="1"/>
</dbReference>
<sequence length="380" mass="44099">MNAFRVRHLENALNRFEQLAAIRQPVDIFLKSYFQEHKRMSSPDKLWIRDQIYEVIRWKALLDHVSPPPSSWAARLRTYFISNRWRNQTTNTALSPHLRCCFPEVLFRRIEASHGTEKTVSLCNTLNEHPSTFLRVNTNRISRDRVIKFLTSRGVMVEKCSSSPSGLILGQLIRLKDLPEYTNGYIEIQDESSQLVGYKIEVKPGDKVLDYCAGSGGKTVVYGPQMEGNGKIYLYDIRKHILRQATRRLKNARIQNYVIVPPQSPLWVRLKRIMDWVIVDVPCTATGSLRRNPDVKWSYSDEWLQEIINRQREIVQQSIQYMKPNGKLVYVTSSILNDENSSQIEYFCETHNLCLTEAPFHALPQSKGMDGFFCAILEKK</sequence>
<dbReference type="Gene3D" id="3.30.70.1170">
    <property type="entry name" value="Sun protein, domain 3"/>
    <property type="match status" value="1"/>
</dbReference>
<evidence type="ECO:0000256" key="5">
    <source>
        <dbReference type="PROSITE-ProRule" id="PRU01023"/>
    </source>
</evidence>
<evidence type="ECO:0000256" key="4">
    <source>
        <dbReference type="ARBA" id="ARBA00022884"/>
    </source>
</evidence>
<dbReference type="PROSITE" id="PS51686">
    <property type="entry name" value="SAM_MT_RSMB_NOP"/>
    <property type="match status" value="1"/>
</dbReference>
<feature type="domain" description="SAM-dependent MTase RsmB/NOP-type" evidence="6">
    <location>
        <begin position="122"/>
        <end position="380"/>
    </location>
</feature>
<dbReference type="GO" id="GO:0032259">
    <property type="term" value="P:methylation"/>
    <property type="evidence" value="ECO:0007669"/>
    <property type="project" value="UniProtKB-KW"/>
</dbReference>
<dbReference type="Pfam" id="PF22458">
    <property type="entry name" value="RsmF-B_ferredox"/>
    <property type="match status" value="1"/>
</dbReference>
<dbReference type="InterPro" id="IPR049560">
    <property type="entry name" value="MeTrfase_RsmB-F_NOP2_cat"/>
</dbReference>
<dbReference type="Proteomes" id="UP000823046">
    <property type="component" value="Unassembled WGS sequence"/>
</dbReference>
<dbReference type="Gene3D" id="3.40.50.150">
    <property type="entry name" value="Vaccinia Virus protein VP39"/>
    <property type="match status" value="1"/>
</dbReference>
<evidence type="ECO:0000256" key="1">
    <source>
        <dbReference type="ARBA" id="ARBA00022603"/>
    </source>
</evidence>
<comment type="similarity">
    <text evidence="5">Belongs to the class I-like SAM-binding methyltransferase superfamily. RsmB/NOP family.</text>
</comment>
<feature type="binding site" evidence="5">
    <location>
        <position position="280"/>
    </location>
    <ligand>
        <name>S-adenosyl-L-methionine</name>
        <dbReference type="ChEBI" id="CHEBI:59789"/>
    </ligand>
</feature>
<dbReference type="InterPro" id="IPR023267">
    <property type="entry name" value="RCMT"/>
</dbReference>
<evidence type="ECO:0000256" key="3">
    <source>
        <dbReference type="ARBA" id="ARBA00022691"/>
    </source>
</evidence>
<keyword evidence="4 5" id="KW-0694">RNA-binding</keyword>
<dbReference type="PANTHER" id="PTHR22807">
    <property type="entry name" value="NOP2 YEAST -RELATED NOL1/NOP2/FMU SUN DOMAIN-CONTAINING"/>
    <property type="match status" value="1"/>
</dbReference>
<protein>
    <submittedName>
        <fullName evidence="7">Ribosomal Rna small subunit methyltransferase B</fullName>
    </submittedName>
</protein>
<dbReference type="Pfam" id="PF01189">
    <property type="entry name" value="Methyltr_RsmB-F"/>
    <property type="match status" value="1"/>
</dbReference>
<organism evidence="7 8">
    <name type="scientific">Cardiosporidium cionae</name>
    <dbReference type="NCBI Taxonomy" id="476202"/>
    <lineage>
        <taxon>Eukaryota</taxon>
        <taxon>Sar</taxon>
        <taxon>Alveolata</taxon>
        <taxon>Apicomplexa</taxon>
        <taxon>Aconoidasida</taxon>
        <taxon>Nephromycida</taxon>
        <taxon>Cardiosporidium</taxon>
    </lineage>
</organism>
<dbReference type="InterPro" id="IPR001678">
    <property type="entry name" value="MeTrfase_RsmB-F_NOP2_dom"/>
</dbReference>
<comment type="caution">
    <text evidence="7">The sequence shown here is derived from an EMBL/GenBank/DDBJ whole genome shotgun (WGS) entry which is preliminary data.</text>
</comment>
<name>A0ABQ7JFR0_9APIC</name>